<dbReference type="Gene3D" id="1.10.1060.10">
    <property type="entry name" value="Alpha-helical ferredoxin"/>
    <property type="match status" value="1"/>
</dbReference>
<dbReference type="InterPro" id="IPR051460">
    <property type="entry name" value="HdrC_iron-sulfur_subunit"/>
</dbReference>
<proteinExistence type="inferred from homology"/>
<protein>
    <submittedName>
        <fullName evidence="8">(Fe-S)-binding protein</fullName>
    </submittedName>
</protein>
<keyword evidence="6" id="KW-0411">Iron-sulfur</keyword>
<dbReference type="GO" id="GO:0046872">
    <property type="term" value="F:metal ion binding"/>
    <property type="evidence" value="ECO:0007669"/>
    <property type="project" value="UniProtKB-KW"/>
</dbReference>
<dbReference type="PROSITE" id="PS51379">
    <property type="entry name" value="4FE4S_FER_2"/>
    <property type="match status" value="1"/>
</dbReference>
<keyword evidence="4" id="KW-0560">Oxidoreductase</keyword>
<reference evidence="8" key="1">
    <citation type="journal article" date="2020" name="mSystems">
        <title>Genome- and Community-Level Interaction Insights into Carbon Utilization and Element Cycling Functions of Hydrothermarchaeota in Hydrothermal Sediment.</title>
        <authorList>
            <person name="Zhou Z."/>
            <person name="Liu Y."/>
            <person name="Xu W."/>
            <person name="Pan J."/>
            <person name="Luo Z.H."/>
            <person name="Li M."/>
        </authorList>
    </citation>
    <scope>NUCLEOTIDE SEQUENCE [LARGE SCALE GENOMIC DNA]</scope>
    <source>
        <strain evidence="8">SpSt-97</strain>
    </source>
</reference>
<organism evidence="8">
    <name type="scientific">Geoglobus ahangari</name>
    <dbReference type="NCBI Taxonomy" id="113653"/>
    <lineage>
        <taxon>Archaea</taxon>
        <taxon>Methanobacteriati</taxon>
        <taxon>Methanobacteriota</taxon>
        <taxon>Archaeoglobi</taxon>
        <taxon>Archaeoglobales</taxon>
        <taxon>Archaeoglobaceae</taxon>
        <taxon>Geoglobus</taxon>
    </lineage>
</organism>
<evidence type="ECO:0000313" key="8">
    <source>
        <dbReference type="EMBL" id="HGE66737.1"/>
    </source>
</evidence>
<dbReference type="GO" id="GO:0016491">
    <property type="term" value="F:oxidoreductase activity"/>
    <property type="evidence" value="ECO:0007669"/>
    <property type="project" value="UniProtKB-KW"/>
</dbReference>
<keyword evidence="5" id="KW-0408">Iron</keyword>
<evidence type="ECO:0000256" key="1">
    <source>
        <dbReference type="ARBA" id="ARBA00007097"/>
    </source>
</evidence>
<dbReference type="Pfam" id="PF02754">
    <property type="entry name" value="CCG"/>
    <property type="match status" value="2"/>
</dbReference>
<dbReference type="GO" id="GO:0051539">
    <property type="term" value="F:4 iron, 4 sulfur cluster binding"/>
    <property type="evidence" value="ECO:0007669"/>
    <property type="project" value="UniProtKB-KW"/>
</dbReference>
<keyword evidence="2" id="KW-0004">4Fe-4S</keyword>
<name>A0A7C3YD16_9EURY</name>
<dbReference type="EMBL" id="DTPI01000032">
    <property type="protein sequence ID" value="HGE66737.1"/>
    <property type="molecule type" value="Genomic_DNA"/>
</dbReference>
<keyword evidence="3" id="KW-0479">Metal-binding</keyword>
<dbReference type="AlphaFoldDB" id="A0A7C3YD16"/>
<evidence type="ECO:0000256" key="4">
    <source>
        <dbReference type="ARBA" id="ARBA00023002"/>
    </source>
</evidence>
<evidence type="ECO:0000256" key="3">
    <source>
        <dbReference type="ARBA" id="ARBA00022723"/>
    </source>
</evidence>
<evidence type="ECO:0000256" key="5">
    <source>
        <dbReference type="ARBA" id="ARBA00023004"/>
    </source>
</evidence>
<comment type="caution">
    <text evidence="8">The sequence shown here is derived from an EMBL/GenBank/DDBJ whole genome shotgun (WGS) entry which is preliminary data.</text>
</comment>
<gene>
    <name evidence="8" type="ORF">ENX77_06455</name>
</gene>
<comment type="similarity">
    <text evidence="1">Belongs to the HdrC family.</text>
</comment>
<dbReference type="InterPro" id="IPR004017">
    <property type="entry name" value="Cys_rich_dom"/>
</dbReference>
<evidence type="ECO:0000259" key="7">
    <source>
        <dbReference type="PROSITE" id="PS51379"/>
    </source>
</evidence>
<sequence length="382" mass="43880">MASKAYCNSGGVLLKEFLEKEALICAQCHYCRVCPVYSVIGWESVSPRGRMFMLRSILKGKLEPSIVVEDFYKCTTCGACEVVCQTSIPLVDVWETARADFVRKGFAPLNIHKMLREIAEKTGSPYKEKREDRGKWAEKYKTKEKAEIIYFAGCTASYRTKELAENTVEFFTKVGIDFCYAGADEVCCGSPFLRTGQREIVYEFFKKNYSEWKRRGVKTIVTTCAGCYRTISRDYPKIAEELGYEWDFKVFHTVQIIHKLLKEGKIKLKEWREKITYHDPCHLGRHMGIYEEPREVLKALNTDFVEMERNRENALCCGAGGGVRSQFKEIAMEIGKKRIEEAKRTGAKYIISCCPFCKLHLEQSSEGSMEVLDIIEVVNKKL</sequence>
<evidence type="ECO:0000256" key="6">
    <source>
        <dbReference type="ARBA" id="ARBA00023014"/>
    </source>
</evidence>
<accession>A0A7C3YD16</accession>
<dbReference type="Pfam" id="PF13183">
    <property type="entry name" value="Fer4_8"/>
    <property type="match status" value="1"/>
</dbReference>
<dbReference type="PANTHER" id="PTHR43255:SF1">
    <property type="entry name" value="IRON-SULFUR-BINDING OXIDOREDUCTASE FADF-RELATED"/>
    <property type="match status" value="1"/>
</dbReference>
<dbReference type="GO" id="GO:0005886">
    <property type="term" value="C:plasma membrane"/>
    <property type="evidence" value="ECO:0007669"/>
    <property type="project" value="TreeGrafter"/>
</dbReference>
<dbReference type="SUPFAM" id="SSF46548">
    <property type="entry name" value="alpha-helical ferredoxin"/>
    <property type="match status" value="1"/>
</dbReference>
<dbReference type="InterPro" id="IPR009051">
    <property type="entry name" value="Helical_ferredxn"/>
</dbReference>
<evidence type="ECO:0000256" key="2">
    <source>
        <dbReference type="ARBA" id="ARBA00022485"/>
    </source>
</evidence>
<feature type="domain" description="4Fe-4S ferredoxin-type" evidence="7">
    <location>
        <begin position="64"/>
        <end position="93"/>
    </location>
</feature>
<dbReference type="InterPro" id="IPR017896">
    <property type="entry name" value="4Fe4S_Fe-S-bd"/>
</dbReference>
<dbReference type="PANTHER" id="PTHR43255">
    <property type="entry name" value="IRON-SULFUR-BINDING OXIDOREDUCTASE FADF-RELATED-RELATED"/>
    <property type="match status" value="1"/>
</dbReference>